<reference evidence="1 2" key="1">
    <citation type="submission" date="2013-06" db="EMBL/GenBank/DDBJ databases">
        <title>Whole genome shotgun sequence of Bacillus selenatarsenatis SF-1.</title>
        <authorList>
            <person name="Kuroda M."/>
            <person name="Sei K."/>
            <person name="Yamashita M."/>
            <person name="Ike M."/>
        </authorList>
    </citation>
    <scope>NUCLEOTIDE SEQUENCE [LARGE SCALE GENOMIC DNA]</scope>
    <source>
        <strain evidence="1 2">SF-1</strain>
    </source>
</reference>
<accession>A0A0A8X7W0</accession>
<dbReference type="STRING" id="1321606.SAMD00020551_4207"/>
<dbReference type="EMBL" id="BASE01000106">
    <property type="protein sequence ID" value="GAM16035.1"/>
    <property type="molecule type" value="Genomic_DNA"/>
</dbReference>
<gene>
    <name evidence="1" type="ORF">SAMD00020551_4207</name>
</gene>
<evidence type="ECO:0000313" key="1">
    <source>
        <dbReference type="EMBL" id="GAM16035.1"/>
    </source>
</evidence>
<organism evidence="1 2">
    <name type="scientific">Mesobacillus selenatarsenatis (strain DSM 18680 / JCM 14380 / FERM P-15431 / SF-1)</name>
    <dbReference type="NCBI Taxonomy" id="1321606"/>
    <lineage>
        <taxon>Bacteria</taxon>
        <taxon>Bacillati</taxon>
        <taxon>Bacillota</taxon>
        <taxon>Bacilli</taxon>
        <taxon>Bacillales</taxon>
        <taxon>Bacillaceae</taxon>
        <taxon>Mesobacillus</taxon>
    </lineage>
</organism>
<name>A0A0A8X7W0_MESS1</name>
<evidence type="ECO:0000313" key="2">
    <source>
        <dbReference type="Proteomes" id="UP000031014"/>
    </source>
</evidence>
<keyword evidence="2" id="KW-1185">Reference proteome</keyword>
<dbReference type="AlphaFoldDB" id="A0A0A8X7W0"/>
<protein>
    <submittedName>
        <fullName evidence="1">Uncharacterized protein</fullName>
    </submittedName>
</protein>
<comment type="caution">
    <text evidence="1">The sequence shown here is derived from an EMBL/GenBank/DDBJ whole genome shotgun (WGS) entry which is preliminary data.</text>
</comment>
<proteinExistence type="predicted"/>
<sequence>MKPKIGMIFFLKELSKSVPLKNGHPLFISRVSLSTYTIESILRADDSEGKNHQRLESPVIGMMNSG</sequence>
<dbReference type="Proteomes" id="UP000031014">
    <property type="component" value="Unassembled WGS sequence"/>
</dbReference>